<dbReference type="OrthoDB" id="191586at2"/>
<dbReference type="SUPFAM" id="SSF81631">
    <property type="entry name" value="PAP/OAS1 substrate-binding domain"/>
    <property type="match status" value="1"/>
</dbReference>
<accession>A0A4Q1C4H5</accession>
<dbReference type="Gene3D" id="3.30.460.10">
    <property type="entry name" value="Beta Polymerase, domain 2"/>
    <property type="match status" value="1"/>
</dbReference>
<dbReference type="Proteomes" id="UP000290218">
    <property type="component" value="Unassembled WGS sequence"/>
</dbReference>
<dbReference type="Gene3D" id="1.20.120.330">
    <property type="entry name" value="Nucleotidyltransferases domain 2"/>
    <property type="match status" value="1"/>
</dbReference>
<evidence type="ECO:0000313" key="2">
    <source>
        <dbReference type="Proteomes" id="UP000290218"/>
    </source>
</evidence>
<sequence length="306" mass="34401">MRRVSPISDRMTAEEIENRIVEWARRRPDVSALVQIGSRVQPGGQVDAWSDLDFQLFSTNPARYRDAGWLAAIAPCWSTHLERTERGVDKLSVVFAGGCEVDLVLMPSRLMKLVYWAMARPAWRGLYPATLRRAIANTRVVVRPGHRVMLGGAAWEKRLAAAANPWPEEAFSAADFEFHVRGFWRHSVWVQKKIARGELRAAARWNHVELMDHLLALLAEEARLAGRPARPEARKAEQWLDARRLRQTDIATCLDAKALARALLAEIELCEEVSCSVAQSGGFAQTDHSAVAAWLRAELDKILARP</sequence>
<dbReference type="EMBL" id="SDHX01000002">
    <property type="protein sequence ID" value="RXK53292.1"/>
    <property type="molecule type" value="Genomic_DNA"/>
</dbReference>
<comment type="caution">
    <text evidence="1">The sequence shown here is derived from an EMBL/GenBank/DDBJ whole genome shotgun (WGS) entry which is preliminary data.</text>
</comment>
<evidence type="ECO:0000313" key="1">
    <source>
        <dbReference type="EMBL" id="RXK53292.1"/>
    </source>
</evidence>
<dbReference type="SUPFAM" id="SSF81301">
    <property type="entry name" value="Nucleotidyltransferase"/>
    <property type="match status" value="1"/>
</dbReference>
<dbReference type="Pfam" id="PF04439">
    <property type="entry name" value="Adenyl_transf"/>
    <property type="match status" value="1"/>
</dbReference>
<dbReference type="AlphaFoldDB" id="A0A4Q1C4H5"/>
<reference evidence="1 2" key="1">
    <citation type="submission" date="2019-01" db="EMBL/GenBank/DDBJ databases">
        <title>Lacunisphaera sp. strain TWA-58.</title>
        <authorList>
            <person name="Chen W.-M."/>
        </authorList>
    </citation>
    <scope>NUCLEOTIDE SEQUENCE [LARGE SCALE GENOMIC DNA]</scope>
    <source>
        <strain evidence="1 2">TWA-58</strain>
    </source>
</reference>
<keyword evidence="2" id="KW-1185">Reference proteome</keyword>
<organism evidence="1 2">
    <name type="scientific">Oleiharenicola lentus</name>
    <dbReference type="NCBI Taxonomy" id="2508720"/>
    <lineage>
        <taxon>Bacteria</taxon>
        <taxon>Pseudomonadati</taxon>
        <taxon>Verrucomicrobiota</taxon>
        <taxon>Opitutia</taxon>
        <taxon>Opitutales</taxon>
        <taxon>Opitutaceae</taxon>
        <taxon>Oleiharenicola</taxon>
    </lineage>
</organism>
<protein>
    <recommendedName>
        <fullName evidence="3">Nucleotidyltransferase domain-containing protein</fullName>
    </recommendedName>
</protein>
<dbReference type="InterPro" id="IPR007530">
    <property type="entry name" value="Aminoglycoside_adenylylTfrase"/>
</dbReference>
<proteinExistence type="predicted"/>
<evidence type="ECO:0008006" key="3">
    <source>
        <dbReference type="Google" id="ProtNLM"/>
    </source>
</evidence>
<dbReference type="InterPro" id="IPR043519">
    <property type="entry name" value="NT_sf"/>
</dbReference>
<gene>
    <name evidence="1" type="ORF">ESB00_16470</name>
</gene>
<name>A0A4Q1C4H5_9BACT</name>